<feature type="domain" description="HTH gntR-type" evidence="6">
    <location>
        <begin position="12"/>
        <end position="80"/>
    </location>
</feature>
<sequence length="466" mass="53340">MLFPNLNPNSKTPLYEQLYLHIKEEIHKGNLKKDQQLPSKRALAGFLNISINTITDAYEQLVDEGYLRSLERRGYFVEDLNLQYVEQGVGKFDNLAEAKEDHRVNFSFNTVDEDLFPYTIWRKCYRDAVAKDSQLLNDPNPRGSLGLRVEIAKYIYSSRGADVSPQQIIISAGTEFLLFLINQLVPRDTVFAVEDPGYERLSHIFEVGGREFLPISLDEAGMKTRDLEKSPATIACVTPSHQFPTGCIMPLARRMDLLDWAQKREDQYILEDDYDSEFRYSGRPIPSLKSMDRGDRVIYMGSFSKCISPSLRISYMVLPKKLLEIYQNKLTVFQCPVSASSQRALEIFIKTGSFEKHLNRMRNHYRKKREVFVKSLEKYFPQGQVQGEEAGLHLLLHLASPLDEESLVQGLVEKGYFLRGLNEFRAKGSKSASPTLVLGFGSLDLDEIDGSIRDLKEDIARMEAEY</sequence>
<dbReference type="RefSeq" id="WP_131748063.1">
    <property type="nucleotide sequence ID" value="NZ_CAACYI010000001.1"/>
</dbReference>
<organism evidence="7 8">
    <name type="scientific">Urinicoccus massiliensis</name>
    <dbReference type="NCBI Taxonomy" id="1723382"/>
    <lineage>
        <taxon>Bacteria</taxon>
        <taxon>Bacillati</taxon>
        <taxon>Bacillota</taxon>
        <taxon>Tissierellia</taxon>
        <taxon>Tissierellales</taxon>
        <taxon>Peptoniphilaceae</taxon>
        <taxon>Urinicoccus</taxon>
    </lineage>
</organism>
<proteinExistence type="inferred from homology"/>
<dbReference type="SUPFAM" id="SSF53383">
    <property type="entry name" value="PLP-dependent transferases"/>
    <property type="match status" value="1"/>
</dbReference>
<protein>
    <submittedName>
        <fullName evidence="7">HTH-type transcriptional regulatory protein gabR</fullName>
    </submittedName>
</protein>
<dbReference type="AlphaFoldDB" id="A0A8H2M5G5"/>
<dbReference type="SMART" id="SM00345">
    <property type="entry name" value="HTH_GNTR"/>
    <property type="match status" value="1"/>
</dbReference>
<reference evidence="7 8" key="1">
    <citation type="submission" date="2019-02" db="EMBL/GenBank/DDBJ databases">
        <authorList>
            <consortium name="Pathogen Informatics"/>
        </authorList>
    </citation>
    <scope>NUCLEOTIDE SEQUENCE [LARGE SCALE GENOMIC DNA]</scope>
    <source>
        <strain evidence="7 8">3012STDY7089603</strain>
    </source>
</reference>
<evidence type="ECO:0000256" key="2">
    <source>
        <dbReference type="ARBA" id="ARBA00022898"/>
    </source>
</evidence>
<dbReference type="SUPFAM" id="SSF46785">
    <property type="entry name" value="Winged helix' DNA-binding domain"/>
    <property type="match status" value="1"/>
</dbReference>
<dbReference type="PANTHER" id="PTHR46577">
    <property type="entry name" value="HTH-TYPE TRANSCRIPTIONAL REGULATORY PROTEIN GABR"/>
    <property type="match status" value="1"/>
</dbReference>
<dbReference type="InterPro" id="IPR036390">
    <property type="entry name" value="WH_DNA-bd_sf"/>
</dbReference>
<evidence type="ECO:0000259" key="6">
    <source>
        <dbReference type="PROSITE" id="PS50949"/>
    </source>
</evidence>
<dbReference type="InterPro" id="IPR000524">
    <property type="entry name" value="Tscrpt_reg_HTH_GntR"/>
</dbReference>
<evidence type="ECO:0000256" key="1">
    <source>
        <dbReference type="ARBA" id="ARBA00005384"/>
    </source>
</evidence>
<keyword evidence="2" id="KW-0663">Pyridoxal phosphate</keyword>
<dbReference type="GO" id="GO:0003700">
    <property type="term" value="F:DNA-binding transcription factor activity"/>
    <property type="evidence" value="ECO:0007669"/>
    <property type="project" value="InterPro"/>
</dbReference>
<keyword evidence="4" id="KW-0238">DNA-binding</keyword>
<dbReference type="InterPro" id="IPR036388">
    <property type="entry name" value="WH-like_DNA-bd_sf"/>
</dbReference>
<dbReference type="GO" id="GO:0030170">
    <property type="term" value="F:pyridoxal phosphate binding"/>
    <property type="evidence" value="ECO:0007669"/>
    <property type="project" value="InterPro"/>
</dbReference>
<dbReference type="Gene3D" id="3.40.640.10">
    <property type="entry name" value="Type I PLP-dependent aspartate aminotransferase-like (Major domain)"/>
    <property type="match status" value="1"/>
</dbReference>
<evidence type="ECO:0000256" key="3">
    <source>
        <dbReference type="ARBA" id="ARBA00023015"/>
    </source>
</evidence>
<dbReference type="Proteomes" id="UP000377798">
    <property type="component" value="Unassembled WGS sequence"/>
</dbReference>
<accession>A0A8H2M5G5</accession>
<comment type="caution">
    <text evidence="7">The sequence shown here is derived from an EMBL/GenBank/DDBJ whole genome shotgun (WGS) entry which is preliminary data.</text>
</comment>
<dbReference type="CDD" id="cd00609">
    <property type="entry name" value="AAT_like"/>
    <property type="match status" value="1"/>
</dbReference>
<dbReference type="Pfam" id="PF00155">
    <property type="entry name" value="Aminotran_1_2"/>
    <property type="match status" value="1"/>
</dbReference>
<evidence type="ECO:0000313" key="7">
    <source>
        <dbReference type="EMBL" id="VFB15678.1"/>
    </source>
</evidence>
<dbReference type="Pfam" id="PF00392">
    <property type="entry name" value="GntR"/>
    <property type="match status" value="1"/>
</dbReference>
<keyword evidence="8" id="KW-1185">Reference proteome</keyword>
<evidence type="ECO:0000313" key="8">
    <source>
        <dbReference type="Proteomes" id="UP000377798"/>
    </source>
</evidence>
<dbReference type="InterPro" id="IPR004839">
    <property type="entry name" value="Aminotransferase_I/II_large"/>
</dbReference>
<keyword evidence="3" id="KW-0805">Transcription regulation</keyword>
<dbReference type="PANTHER" id="PTHR46577:SF1">
    <property type="entry name" value="HTH-TYPE TRANSCRIPTIONAL REGULATORY PROTEIN GABR"/>
    <property type="match status" value="1"/>
</dbReference>
<dbReference type="InterPro" id="IPR015424">
    <property type="entry name" value="PyrdxlP-dep_Trfase"/>
</dbReference>
<dbReference type="InterPro" id="IPR051446">
    <property type="entry name" value="HTH_trans_reg/aminotransferase"/>
</dbReference>
<dbReference type="InterPro" id="IPR015421">
    <property type="entry name" value="PyrdxlP-dep_Trfase_major"/>
</dbReference>
<dbReference type="PROSITE" id="PS50949">
    <property type="entry name" value="HTH_GNTR"/>
    <property type="match status" value="1"/>
</dbReference>
<evidence type="ECO:0000256" key="5">
    <source>
        <dbReference type="ARBA" id="ARBA00023163"/>
    </source>
</evidence>
<name>A0A8H2M5G5_9FIRM</name>
<gene>
    <name evidence="7" type="primary">gabR</name>
    <name evidence="7" type="ORF">NCTC13150_00178</name>
</gene>
<dbReference type="CDD" id="cd07377">
    <property type="entry name" value="WHTH_GntR"/>
    <property type="match status" value="1"/>
</dbReference>
<dbReference type="GO" id="GO:0003677">
    <property type="term" value="F:DNA binding"/>
    <property type="evidence" value="ECO:0007669"/>
    <property type="project" value="UniProtKB-KW"/>
</dbReference>
<dbReference type="EMBL" id="CAACYI010000001">
    <property type="protein sequence ID" value="VFB15678.1"/>
    <property type="molecule type" value="Genomic_DNA"/>
</dbReference>
<keyword evidence="5" id="KW-0804">Transcription</keyword>
<dbReference type="Gene3D" id="1.10.10.10">
    <property type="entry name" value="Winged helix-like DNA-binding domain superfamily/Winged helix DNA-binding domain"/>
    <property type="match status" value="1"/>
</dbReference>
<comment type="similarity">
    <text evidence="1">In the C-terminal section; belongs to the class-I pyridoxal-phosphate-dependent aminotransferase family.</text>
</comment>
<evidence type="ECO:0000256" key="4">
    <source>
        <dbReference type="ARBA" id="ARBA00023125"/>
    </source>
</evidence>